<dbReference type="InterPro" id="IPR028082">
    <property type="entry name" value="Peripla_BP_I"/>
</dbReference>
<dbReference type="RefSeq" id="WP_132923408.1">
    <property type="nucleotide sequence ID" value="NZ_SJOI01000001.1"/>
</dbReference>
<name>A0A4R1NBD8_9GAMM</name>
<dbReference type="PRINTS" id="PR00337">
    <property type="entry name" value="LEUILEVALBP"/>
</dbReference>
<sequence length="382" mass="40370">MRLIFIAVLSVFTLMAEAAIAAGPVRLGVTTILSGPNADRGQSERNGIELALKHINMNGGVLGRSVEAVYVDNAADATKGVEAARQLIEKDHVSVLIGALATPVTRAIMPVANAARVPLVIDISAGQEFVDAAGVGGFDYIFKTSPSDWDVAIGMMQWLKAHNVGTIAILSDSDVFNQANAAAMAKAAKEVGIKTIATEVIPAGEVELSASLQRLEGARPDRIVTLLGRSNQSFFKAYEKSAASIPISGRIDFNAALNTFTPAFINSGRFDQAIGISVFTPAVATGGLAAFIQNYRQQYGIAPTQRSIFAYEAALLIVDAVRRAGNDNPADIQKAIKSTDMASLLGGDFTMDIHNHSHTHLQIVGLRDGKITLIDSVTNSTP</sequence>
<dbReference type="InterPro" id="IPR051010">
    <property type="entry name" value="BCAA_transport"/>
</dbReference>
<dbReference type="Gene3D" id="3.40.50.2300">
    <property type="match status" value="2"/>
</dbReference>
<comment type="caution">
    <text evidence="7">The sequence shown here is derived from an EMBL/GenBank/DDBJ whole genome shotgun (WGS) entry which is preliminary data.</text>
</comment>
<evidence type="ECO:0000313" key="7">
    <source>
        <dbReference type="EMBL" id="TCL04632.1"/>
    </source>
</evidence>
<keyword evidence="4" id="KW-0029">Amino-acid transport</keyword>
<evidence type="ECO:0000256" key="5">
    <source>
        <dbReference type="SAM" id="SignalP"/>
    </source>
</evidence>
<evidence type="ECO:0000256" key="2">
    <source>
        <dbReference type="ARBA" id="ARBA00022448"/>
    </source>
</evidence>
<dbReference type="Pfam" id="PF13458">
    <property type="entry name" value="Peripla_BP_6"/>
    <property type="match status" value="1"/>
</dbReference>
<dbReference type="PANTHER" id="PTHR30483">
    <property type="entry name" value="LEUCINE-SPECIFIC-BINDING PROTEIN"/>
    <property type="match status" value="1"/>
</dbReference>
<evidence type="ECO:0000256" key="1">
    <source>
        <dbReference type="ARBA" id="ARBA00010062"/>
    </source>
</evidence>
<comment type="similarity">
    <text evidence="1">Belongs to the leucine-binding protein family.</text>
</comment>
<dbReference type="InterPro" id="IPR000709">
    <property type="entry name" value="Leu_Ile_Val-bd"/>
</dbReference>
<evidence type="ECO:0000259" key="6">
    <source>
        <dbReference type="Pfam" id="PF13458"/>
    </source>
</evidence>
<dbReference type="AlphaFoldDB" id="A0A4R1NBD8"/>
<organism evidence="7 8">
    <name type="scientific">Sodalis ligni</name>
    <dbReference type="NCBI Taxonomy" id="2697027"/>
    <lineage>
        <taxon>Bacteria</taxon>
        <taxon>Pseudomonadati</taxon>
        <taxon>Pseudomonadota</taxon>
        <taxon>Gammaproteobacteria</taxon>
        <taxon>Enterobacterales</taxon>
        <taxon>Bruguierivoracaceae</taxon>
        <taxon>Sodalis</taxon>
    </lineage>
</organism>
<feature type="domain" description="Leucine-binding protein" evidence="6">
    <location>
        <begin position="24"/>
        <end position="357"/>
    </location>
</feature>
<keyword evidence="8" id="KW-1185">Reference proteome</keyword>
<protein>
    <submittedName>
        <fullName evidence="7">Amino acid/amide ABC transporter substrate-binding protein (HAAT family)</fullName>
    </submittedName>
</protein>
<proteinExistence type="inferred from homology"/>
<dbReference type="PANTHER" id="PTHR30483:SF6">
    <property type="entry name" value="PERIPLASMIC BINDING PROTEIN OF ABC TRANSPORTER FOR NATURAL AMINO ACIDS"/>
    <property type="match status" value="1"/>
</dbReference>
<reference evidence="7 8" key="1">
    <citation type="submission" date="2019-02" db="EMBL/GenBank/DDBJ databases">
        <title>Investigation of anaerobic lignin degradation for improved lignocellulosic biofuels.</title>
        <authorList>
            <person name="Deangelis K."/>
        </authorList>
    </citation>
    <scope>NUCLEOTIDE SEQUENCE [LARGE SCALE GENOMIC DNA]</scope>
    <source>
        <strain evidence="7 8">159R</strain>
    </source>
</reference>
<dbReference type="EMBL" id="SJOI01000001">
    <property type="protein sequence ID" value="TCL04632.1"/>
    <property type="molecule type" value="Genomic_DNA"/>
</dbReference>
<dbReference type="Proteomes" id="UP000294555">
    <property type="component" value="Unassembled WGS sequence"/>
</dbReference>
<gene>
    <name evidence="7" type="ORF">EZJ58_2763</name>
</gene>
<accession>A0A4R1NBD8</accession>
<evidence type="ECO:0000256" key="4">
    <source>
        <dbReference type="ARBA" id="ARBA00022970"/>
    </source>
</evidence>
<dbReference type="OrthoDB" id="9147078at2"/>
<keyword evidence="3 5" id="KW-0732">Signal</keyword>
<keyword evidence="2" id="KW-0813">Transport</keyword>
<evidence type="ECO:0000256" key="3">
    <source>
        <dbReference type="ARBA" id="ARBA00022729"/>
    </source>
</evidence>
<feature type="signal peptide" evidence="5">
    <location>
        <begin position="1"/>
        <end position="21"/>
    </location>
</feature>
<dbReference type="InterPro" id="IPR028081">
    <property type="entry name" value="Leu-bd"/>
</dbReference>
<dbReference type="GO" id="GO:0006865">
    <property type="term" value="P:amino acid transport"/>
    <property type="evidence" value="ECO:0007669"/>
    <property type="project" value="UniProtKB-KW"/>
</dbReference>
<evidence type="ECO:0000313" key="8">
    <source>
        <dbReference type="Proteomes" id="UP000294555"/>
    </source>
</evidence>
<feature type="chain" id="PRO_5021011190" evidence="5">
    <location>
        <begin position="22"/>
        <end position="382"/>
    </location>
</feature>
<dbReference type="SUPFAM" id="SSF53822">
    <property type="entry name" value="Periplasmic binding protein-like I"/>
    <property type="match status" value="1"/>
</dbReference>